<dbReference type="EMBL" id="JAHYXK010000006">
    <property type="protein sequence ID" value="MBW7467243.1"/>
    <property type="molecule type" value="Genomic_DNA"/>
</dbReference>
<protein>
    <submittedName>
        <fullName evidence="3">Helix-turn-helix domain-containing protein</fullName>
    </submittedName>
</protein>
<feature type="region of interest" description="Disordered" evidence="1">
    <location>
        <begin position="86"/>
        <end position="116"/>
    </location>
</feature>
<dbReference type="InterPro" id="IPR001387">
    <property type="entry name" value="Cro/C1-type_HTH"/>
</dbReference>
<gene>
    <name evidence="3" type="ORF">K0O23_09195</name>
</gene>
<dbReference type="InterPro" id="IPR010982">
    <property type="entry name" value="Lambda_DNA-bd_dom_sf"/>
</dbReference>
<proteinExistence type="predicted"/>
<evidence type="ECO:0000313" key="4">
    <source>
        <dbReference type="Proteomes" id="UP000813018"/>
    </source>
</evidence>
<organism evidence="3 4">
    <name type="scientific">Pontibacter aydingkolensis</name>
    <dbReference type="NCBI Taxonomy" id="1911536"/>
    <lineage>
        <taxon>Bacteria</taxon>
        <taxon>Pseudomonadati</taxon>
        <taxon>Bacteroidota</taxon>
        <taxon>Cytophagia</taxon>
        <taxon>Cytophagales</taxon>
        <taxon>Hymenobacteraceae</taxon>
        <taxon>Pontibacter</taxon>
    </lineage>
</organism>
<sequence length="142" mass="15424">MIDRIRELMEHKGFTSSQFADTVDVPRAVISHILSGRNKPSLEVVTKVVSAFPDVSMSWLLLGEGDMLIPLAAPVASLIDAAHTANATPKPQNLTEDSSTDSGKVQKKKAATHTSEVNDLPGKTIEQIVIFYSDKTFTAYKP</sequence>
<evidence type="ECO:0000313" key="3">
    <source>
        <dbReference type="EMBL" id="MBW7467243.1"/>
    </source>
</evidence>
<dbReference type="Proteomes" id="UP000813018">
    <property type="component" value="Unassembled WGS sequence"/>
</dbReference>
<dbReference type="CDD" id="cd00093">
    <property type="entry name" value="HTH_XRE"/>
    <property type="match status" value="1"/>
</dbReference>
<name>A0ABS7CTU3_9BACT</name>
<dbReference type="PROSITE" id="PS50943">
    <property type="entry name" value="HTH_CROC1"/>
    <property type="match status" value="1"/>
</dbReference>
<keyword evidence="4" id="KW-1185">Reference proteome</keyword>
<reference evidence="3 4" key="1">
    <citation type="journal article" date="2016" name="Int. J. Syst. Evol. Microbiol.">
        <title>Pontibacter aydingkolensis sp. nov., isolated from soil of a salt lake.</title>
        <authorList>
            <person name="Osman G."/>
            <person name="Zhang T."/>
            <person name="Lou K."/>
            <person name="Gao Y."/>
            <person name="Chang W."/>
            <person name="Lin Q."/>
            <person name="Yang H.M."/>
            <person name="Huo X.D."/>
            <person name="Wang N."/>
        </authorList>
    </citation>
    <scope>NUCLEOTIDE SEQUENCE [LARGE SCALE GENOMIC DNA]</scope>
    <source>
        <strain evidence="3 4">KACC 19255</strain>
    </source>
</reference>
<accession>A0ABS7CTU3</accession>
<dbReference type="Gene3D" id="1.10.260.40">
    <property type="entry name" value="lambda repressor-like DNA-binding domains"/>
    <property type="match status" value="1"/>
</dbReference>
<comment type="caution">
    <text evidence="3">The sequence shown here is derived from an EMBL/GenBank/DDBJ whole genome shotgun (WGS) entry which is preliminary data.</text>
</comment>
<feature type="domain" description="HTH cro/C1-type" evidence="2">
    <location>
        <begin position="5"/>
        <end position="60"/>
    </location>
</feature>
<evidence type="ECO:0000259" key="2">
    <source>
        <dbReference type="PROSITE" id="PS50943"/>
    </source>
</evidence>
<feature type="compositionally biased region" description="Polar residues" evidence="1">
    <location>
        <begin position="86"/>
        <end position="103"/>
    </location>
</feature>
<evidence type="ECO:0000256" key="1">
    <source>
        <dbReference type="SAM" id="MobiDB-lite"/>
    </source>
</evidence>
<dbReference type="Pfam" id="PF01381">
    <property type="entry name" value="HTH_3"/>
    <property type="match status" value="1"/>
</dbReference>
<dbReference type="SMART" id="SM00530">
    <property type="entry name" value="HTH_XRE"/>
    <property type="match status" value="1"/>
</dbReference>
<dbReference type="SUPFAM" id="SSF47413">
    <property type="entry name" value="lambda repressor-like DNA-binding domains"/>
    <property type="match status" value="1"/>
</dbReference>
<dbReference type="RefSeq" id="WP_219877129.1">
    <property type="nucleotide sequence ID" value="NZ_JAHYXK010000006.1"/>
</dbReference>